<dbReference type="InterPro" id="IPR023187">
    <property type="entry name" value="Tscrpt_reg_MarR-type_CS"/>
</dbReference>
<sequence>MSSPPSVSALTDHVGFWLRMVSNHVSQAFATKVAEHGVTVAEWCLMRTLYGREPTAPSRIADEMGLTRGAVTRLADRLIAKGLVVRVASAEDGRRQTLALTARGSDLVPHLAALADRNDTELFGCLGADERAALERLLRTLADRGRMTAVPTD</sequence>
<dbReference type="Proteomes" id="UP000294547">
    <property type="component" value="Unassembled WGS sequence"/>
</dbReference>
<protein>
    <submittedName>
        <fullName evidence="5">DNA-binding MarR family transcriptional regulator</fullName>
    </submittedName>
</protein>
<dbReference type="EMBL" id="SNXY01000006">
    <property type="protein sequence ID" value="TDP86730.1"/>
    <property type="molecule type" value="Genomic_DNA"/>
</dbReference>
<dbReference type="InterPro" id="IPR036390">
    <property type="entry name" value="WH_DNA-bd_sf"/>
</dbReference>
<dbReference type="PANTHER" id="PTHR33164">
    <property type="entry name" value="TRANSCRIPTIONAL REGULATOR, MARR FAMILY"/>
    <property type="match status" value="1"/>
</dbReference>
<dbReference type="AlphaFoldDB" id="A0A4R6RJS2"/>
<evidence type="ECO:0000256" key="1">
    <source>
        <dbReference type="ARBA" id="ARBA00023015"/>
    </source>
</evidence>
<evidence type="ECO:0000256" key="3">
    <source>
        <dbReference type="ARBA" id="ARBA00023163"/>
    </source>
</evidence>
<feature type="domain" description="HTH marR-type" evidence="4">
    <location>
        <begin position="11"/>
        <end position="143"/>
    </location>
</feature>
<comment type="caution">
    <text evidence="5">The sequence shown here is derived from an EMBL/GenBank/DDBJ whole genome shotgun (WGS) entry which is preliminary data.</text>
</comment>
<dbReference type="InterPro" id="IPR000835">
    <property type="entry name" value="HTH_MarR-typ"/>
</dbReference>
<evidence type="ECO:0000259" key="4">
    <source>
        <dbReference type="PROSITE" id="PS50995"/>
    </source>
</evidence>
<dbReference type="GO" id="GO:0006950">
    <property type="term" value="P:response to stress"/>
    <property type="evidence" value="ECO:0007669"/>
    <property type="project" value="TreeGrafter"/>
</dbReference>
<dbReference type="PANTHER" id="PTHR33164:SF57">
    <property type="entry name" value="MARR-FAMILY TRANSCRIPTIONAL REGULATOR"/>
    <property type="match status" value="1"/>
</dbReference>
<dbReference type="SMART" id="SM00347">
    <property type="entry name" value="HTH_MARR"/>
    <property type="match status" value="1"/>
</dbReference>
<dbReference type="PRINTS" id="PR00598">
    <property type="entry name" value="HTHMARR"/>
</dbReference>
<dbReference type="PROSITE" id="PS50995">
    <property type="entry name" value="HTH_MARR_2"/>
    <property type="match status" value="1"/>
</dbReference>
<dbReference type="SUPFAM" id="SSF46785">
    <property type="entry name" value="Winged helix' DNA-binding domain"/>
    <property type="match status" value="1"/>
</dbReference>
<accession>A0A4R6RJS2</accession>
<dbReference type="Pfam" id="PF12802">
    <property type="entry name" value="MarR_2"/>
    <property type="match status" value="1"/>
</dbReference>
<gene>
    <name evidence="5" type="ORF">EDD54_0611</name>
</gene>
<dbReference type="InterPro" id="IPR036388">
    <property type="entry name" value="WH-like_DNA-bd_sf"/>
</dbReference>
<dbReference type="RefSeq" id="WP_425515422.1">
    <property type="nucleotide sequence ID" value="NZ_BSPM01000008.1"/>
</dbReference>
<keyword evidence="2 5" id="KW-0238">DNA-binding</keyword>
<proteinExistence type="predicted"/>
<dbReference type="Gene3D" id="1.10.10.10">
    <property type="entry name" value="Winged helix-like DNA-binding domain superfamily/Winged helix DNA-binding domain"/>
    <property type="match status" value="1"/>
</dbReference>
<reference evidence="5 6" key="1">
    <citation type="submission" date="2019-03" db="EMBL/GenBank/DDBJ databases">
        <title>Genomic Encyclopedia of Type Strains, Phase IV (KMG-IV): sequencing the most valuable type-strain genomes for metagenomic binning, comparative biology and taxonomic classification.</title>
        <authorList>
            <person name="Goeker M."/>
        </authorList>
    </citation>
    <scope>NUCLEOTIDE SEQUENCE [LARGE SCALE GENOMIC DNA]</scope>
    <source>
        <strain evidence="5 6">DSM 102969</strain>
    </source>
</reference>
<dbReference type="GO" id="GO:0003700">
    <property type="term" value="F:DNA-binding transcription factor activity"/>
    <property type="evidence" value="ECO:0007669"/>
    <property type="project" value="InterPro"/>
</dbReference>
<keyword evidence="1" id="KW-0805">Transcription regulation</keyword>
<keyword evidence="3" id="KW-0804">Transcription</keyword>
<name>A0A4R6RJS2_9HYPH</name>
<keyword evidence="6" id="KW-1185">Reference proteome</keyword>
<dbReference type="PROSITE" id="PS01117">
    <property type="entry name" value="HTH_MARR_1"/>
    <property type="match status" value="1"/>
</dbReference>
<dbReference type="InterPro" id="IPR039422">
    <property type="entry name" value="MarR/SlyA-like"/>
</dbReference>
<evidence type="ECO:0000313" key="6">
    <source>
        <dbReference type="Proteomes" id="UP000294547"/>
    </source>
</evidence>
<dbReference type="GO" id="GO:0003677">
    <property type="term" value="F:DNA binding"/>
    <property type="evidence" value="ECO:0007669"/>
    <property type="project" value="UniProtKB-KW"/>
</dbReference>
<organism evidence="5 6">
    <name type="scientific">Oharaeibacter diazotrophicus</name>
    <dbReference type="NCBI Taxonomy" id="1920512"/>
    <lineage>
        <taxon>Bacteria</taxon>
        <taxon>Pseudomonadati</taxon>
        <taxon>Pseudomonadota</taxon>
        <taxon>Alphaproteobacteria</taxon>
        <taxon>Hyphomicrobiales</taxon>
        <taxon>Pleomorphomonadaceae</taxon>
        <taxon>Oharaeibacter</taxon>
    </lineage>
</organism>
<evidence type="ECO:0000313" key="5">
    <source>
        <dbReference type="EMBL" id="TDP86730.1"/>
    </source>
</evidence>
<evidence type="ECO:0000256" key="2">
    <source>
        <dbReference type="ARBA" id="ARBA00023125"/>
    </source>
</evidence>